<evidence type="ECO:0000313" key="3">
    <source>
        <dbReference type="Proteomes" id="UP000183832"/>
    </source>
</evidence>
<keyword evidence="3" id="KW-1185">Reference proteome</keyword>
<gene>
    <name evidence="2" type="ORF">CLUMA_CG017408</name>
</gene>
<dbReference type="OrthoDB" id="565904at2759"/>
<dbReference type="Proteomes" id="UP000183832">
    <property type="component" value="Unassembled WGS sequence"/>
</dbReference>
<evidence type="ECO:0000256" key="1">
    <source>
        <dbReference type="SAM" id="SignalP"/>
    </source>
</evidence>
<accession>A0A1J1IW31</accession>
<dbReference type="SUPFAM" id="SSF50814">
    <property type="entry name" value="Lipocalins"/>
    <property type="match status" value="1"/>
</dbReference>
<feature type="signal peptide" evidence="1">
    <location>
        <begin position="1"/>
        <end position="16"/>
    </location>
</feature>
<dbReference type="AlphaFoldDB" id="A0A1J1IW31"/>
<dbReference type="Gene3D" id="2.40.128.20">
    <property type="match status" value="1"/>
</dbReference>
<keyword evidence="1" id="KW-0732">Signal</keyword>
<reference evidence="2 3" key="1">
    <citation type="submission" date="2015-04" db="EMBL/GenBank/DDBJ databases">
        <authorList>
            <person name="Syromyatnikov M.Y."/>
            <person name="Popov V.N."/>
        </authorList>
    </citation>
    <scope>NUCLEOTIDE SEQUENCE [LARGE SCALE GENOMIC DNA]</scope>
</reference>
<evidence type="ECO:0000313" key="2">
    <source>
        <dbReference type="EMBL" id="CRL04312.1"/>
    </source>
</evidence>
<feature type="chain" id="PRO_5012430241" evidence="1">
    <location>
        <begin position="17"/>
        <end position="177"/>
    </location>
</feature>
<organism evidence="2 3">
    <name type="scientific">Clunio marinus</name>
    <dbReference type="NCBI Taxonomy" id="568069"/>
    <lineage>
        <taxon>Eukaryota</taxon>
        <taxon>Metazoa</taxon>
        <taxon>Ecdysozoa</taxon>
        <taxon>Arthropoda</taxon>
        <taxon>Hexapoda</taxon>
        <taxon>Insecta</taxon>
        <taxon>Pterygota</taxon>
        <taxon>Neoptera</taxon>
        <taxon>Endopterygota</taxon>
        <taxon>Diptera</taxon>
        <taxon>Nematocera</taxon>
        <taxon>Chironomoidea</taxon>
        <taxon>Chironomidae</taxon>
        <taxon>Clunio</taxon>
    </lineage>
</organism>
<dbReference type="EMBL" id="CVRI01000063">
    <property type="protein sequence ID" value="CRL04312.1"/>
    <property type="molecule type" value="Genomic_DNA"/>
</dbReference>
<proteinExistence type="predicted"/>
<sequence>MFSKLILLLVAPAVFGIKLQLYQQGLCEQVNLGRPFFEMDRFLGEWVEHYRFVLPDNQEDCVKNYYSAFNGTFYNLTETKTNIASGRNTSSTFSVRLAEPLANPVYGKLLVNNVHEIYYVPATDYTRYAFVQACEEVNSTHYNQYLWLLGRPGVNINLAEFNIQGSELLRPTIQDDR</sequence>
<dbReference type="InterPro" id="IPR012674">
    <property type="entry name" value="Calycin"/>
</dbReference>
<protein>
    <submittedName>
        <fullName evidence="2">CLUMA_CG017408, isoform A</fullName>
    </submittedName>
</protein>
<name>A0A1J1IW31_9DIPT</name>